<organism evidence="2 3">
    <name type="scientific">Hyella patelloides LEGE 07179</name>
    <dbReference type="NCBI Taxonomy" id="945734"/>
    <lineage>
        <taxon>Bacteria</taxon>
        <taxon>Bacillati</taxon>
        <taxon>Cyanobacteriota</taxon>
        <taxon>Cyanophyceae</taxon>
        <taxon>Pleurocapsales</taxon>
        <taxon>Hyellaceae</taxon>
        <taxon>Hyella</taxon>
    </lineage>
</organism>
<sequence>MKILISAYACEPNRGSEPGVGWNIAWELAKYNEVWVLTRPDDGREAIEAELARNPQPNLHFVYFTLPILGGFWQWGSVAFVLHYYLWQVQAYFVAQKLHRQVNFDLAHHVTFVRYSSPSFISLLPIPFVWGTVGGAEAAPKPFWQDFSPRAKVYEILRAFAHKVGERDPFARLTARKSAIARVTTKDTAKQVRKMGASQVAVVPEAALSQVDIAKMSQFPILDTSLVRFISMGRLLHWKGFHLGIRAFAEANLPHAEYWILGDGVEAAKLRLLAMELGVADRVKFWGRLAREQTLSKLSQSHVLVHPSLHDSGGWVCLEGMAAGRPILCLDLGGPGVQVTSQTGIKVPAHNPEQAVRDLAKAMVCLAQDGKLRSCLGQAGREMVQKLYNWEAKGQELTKIYQELIVKDKVTTDI</sequence>
<dbReference type="PANTHER" id="PTHR12526">
    <property type="entry name" value="GLYCOSYLTRANSFERASE"/>
    <property type="match status" value="1"/>
</dbReference>
<dbReference type="RefSeq" id="WP_144864266.1">
    <property type="nucleotide sequence ID" value="NZ_LR213778.1"/>
</dbReference>
<dbReference type="OrthoDB" id="9775208at2"/>
<gene>
    <name evidence="2" type="ORF">H1P_160036</name>
</gene>
<evidence type="ECO:0000313" key="2">
    <source>
        <dbReference type="EMBL" id="VEP12697.1"/>
    </source>
</evidence>
<dbReference type="AlphaFoldDB" id="A0A563VMV8"/>
<proteinExistence type="predicted"/>
<dbReference type="Pfam" id="PF00534">
    <property type="entry name" value="Glycos_transf_1"/>
    <property type="match status" value="1"/>
</dbReference>
<dbReference type="InterPro" id="IPR001296">
    <property type="entry name" value="Glyco_trans_1"/>
</dbReference>
<evidence type="ECO:0000313" key="3">
    <source>
        <dbReference type="Proteomes" id="UP000320055"/>
    </source>
</evidence>
<feature type="domain" description="Glycosyl transferase family 1" evidence="1">
    <location>
        <begin position="228"/>
        <end position="382"/>
    </location>
</feature>
<reference evidence="2 3" key="1">
    <citation type="submission" date="2019-01" db="EMBL/GenBank/DDBJ databases">
        <authorList>
            <person name="Brito A."/>
        </authorList>
    </citation>
    <scope>NUCLEOTIDE SEQUENCE [LARGE SCALE GENOMIC DNA]</scope>
    <source>
        <strain evidence="2">1</strain>
    </source>
</reference>
<accession>A0A563VMV8</accession>
<name>A0A563VMV8_9CYAN</name>
<dbReference type="EMBL" id="CAACVJ010000068">
    <property type="protein sequence ID" value="VEP12697.1"/>
    <property type="molecule type" value="Genomic_DNA"/>
</dbReference>
<dbReference type="SUPFAM" id="SSF53756">
    <property type="entry name" value="UDP-Glycosyltransferase/glycogen phosphorylase"/>
    <property type="match status" value="1"/>
</dbReference>
<dbReference type="Gene3D" id="3.40.50.2000">
    <property type="entry name" value="Glycogen Phosphorylase B"/>
    <property type="match status" value="2"/>
</dbReference>
<evidence type="ECO:0000259" key="1">
    <source>
        <dbReference type="Pfam" id="PF00534"/>
    </source>
</evidence>
<keyword evidence="2" id="KW-0808">Transferase</keyword>
<dbReference type="GO" id="GO:0016757">
    <property type="term" value="F:glycosyltransferase activity"/>
    <property type="evidence" value="ECO:0007669"/>
    <property type="project" value="InterPro"/>
</dbReference>
<keyword evidence="3" id="KW-1185">Reference proteome</keyword>
<dbReference type="CDD" id="cd03801">
    <property type="entry name" value="GT4_PimA-like"/>
    <property type="match status" value="1"/>
</dbReference>
<protein>
    <submittedName>
        <fullName evidence="2">Glycosyl transferase group 1</fullName>
    </submittedName>
</protein>
<dbReference type="Proteomes" id="UP000320055">
    <property type="component" value="Unassembled WGS sequence"/>
</dbReference>